<dbReference type="Pfam" id="PF13499">
    <property type="entry name" value="EF-hand_7"/>
    <property type="match status" value="1"/>
</dbReference>
<protein>
    <submittedName>
        <fullName evidence="2">Calcium binding protein</fullName>
    </submittedName>
</protein>
<evidence type="ECO:0000313" key="3">
    <source>
        <dbReference type="Proteomes" id="UP000019277"/>
    </source>
</evidence>
<reference evidence="2 3" key="1">
    <citation type="journal article" date="2014" name="Genome Announc.">
        <title>Draft Genome Sequence of the Antitrypanosomally Active Sponge-Associated Bacterium Actinokineospora sp. Strain EG49.</title>
        <authorList>
            <person name="Harjes J."/>
            <person name="Ryu T."/>
            <person name="Abdelmohsen U.R."/>
            <person name="Moitinho-Silva L."/>
            <person name="Horn H."/>
            <person name="Ravasi T."/>
            <person name="Hentschel U."/>
        </authorList>
    </citation>
    <scope>NUCLEOTIDE SEQUENCE [LARGE SCALE GENOMIC DNA]</scope>
    <source>
        <strain evidence="2 3">EG49</strain>
    </source>
</reference>
<dbReference type="SMART" id="SM00054">
    <property type="entry name" value="EFh"/>
    <property type="match status" value="4"/>
</dbReference>
<dbReference type="CDD" id="cd00051">
    <property type="entry name" value="EFh"/>
    <property type="match status" value="1"/>
</dbReference>
<dbReference type="RefSeq" id="WP_161784477.1">
    <property type="nucleotide sequence ID" value="NZ_AYXG01000131.1"/>
</dbReference>
<gene>
    <name evidence="2" type="ORF">UO65_3634</name>
</gene>
<dbReference type="Proteomes" id="UP000019277">
    <property type="component" value="Unassembled WGS sequence"/>
</dbReference>
<feature type="domain" description="EF-hand" evidence="1">
    <location>
        <begin position="137"/>
        <end position="172"/>
    </location>
</feature>
<dbReference type="SUPFAM" id="SSF47473">
    <property type="entry name" value="EF-hand"/>
    <property type="match status" value="1"/>
</dbReference>
<dbReference type="PROSITE" id="PS00018">
    <property type="entry name" value="EF_HAND_1"/>
    <property type="match status" value="2"/>
</dbReference>
<proteinExistence type="predicted"/>
<dbReference type="InterPro" id="IPR002048">
    <property type="entry name" value="EF_hand_dom"/>
</dbReference>
<dbReference type="GO" id="GO:0005509">
    <property type="term" value="F:calcium ion binding"/>
    <property type="evidence" value="ECO:0007669"/>
    <property type="project" value="InterPro"/>
</dbReference>
<sequence>MSPSDVANLLDRKLDICFGHGDQNGNGVLEPADALALAARTVAALGEPFGSPKAIALFSAFDTFWQHLSRELDSNNDGKVTPLEWRTGLKRAFSGEDGNFEEGFRPLAQALFDLCDKSGDGKVQPGEFAAYHRAFGTSSANVRIAFEKLDRNGDGYLTVDELVQAWKEYYTSTDPEARGNWLYGDIFGATVWDGDKVLL</sequence>
<dbReference type="Gene3D" id="1.10.238.10">
    <property type="entry name" value="EF-hand"/>
    <property type="match status" value="1"/>
</dbReference>
<dbReference type="AlphaFoldDB" id="W7IL55"/>
<name>W7IL55_9PSEU</name>
<organism evidence="2 3">
    <name type="scientific">Actinokineospora spheciospongiae</name>
    <dbReference type="NCBI Taxonomy" id="909613"/>
    <lineage>
        <taxon>Bacteria</taxon>
        <taxon>Bacillati</taxon>
        <taxon>Actinomycetota</taxon>
        <taxon>Actinomycetes</taxon>
        <taxon>Pseudonocardiales</taxon>
        <taxon>Pseudonocardiaceae</taxon>
        <taxon>Actinokineospora</taxon>
    </lineage>
</organism>
<dbReference type="InterPro" id="IPR011992">
    <property type="entry name" value="EF-hand-dom_pair"/>
</dbReference>
<keyword evidence="3" id="KW-1185">Reference proteome</keyword>
<dbReference type="STRING" id="909613.UO65_3634"/>
<evidence type="ECO:0000313" key="2">
    <source>
        <dbReference type="EMBL" id="EWC61063.1"/>
    </source>
</evidence>
<dbReference type="InterPro" id="IPR018247">
    <property type="entry name" value="EF_Hand_1_Ca_BS"/>
</dbReference>
<dbReference type="OrthoDB" id="7356823at2"/>
<comment type="caution">
    <text evidence="2">The sequence shown here is derived from an EMBL/GenBank/DDBJ whole genome shotgun (WGS) entry which is preliminary data.</text>
</comment>
<dbReference type="eggNOG" id="COG5126">
    <property type="taxonomic scope" value="Bacteria"/>
</dbReference>
<feature type="domain" description="EF-hand" evidence="1">
    <location>
        <begin position="70"/>
        <end position="95"/>
    </location>
</feature>
<accession>W7IL55</accession>
<evidence type="ECO:0000259" key="1">
    <source>
        <dbReference type="PROSITE" id="PS50222"/>
    </source>
</evidence>
<dbReference type="Pfam" id="PF13202">
    <property type="entry name" value="EF-hand_5"/>
    <property type="match status" value="1"/>
</dbReference>
<dbReference type="EMBL" id="AYXG01000131">
    <property type="protein sequence ID" value="EWC61063.1"/>
    <property type="molecule type" value="Genomic_DNA"/>
</dbReference>
<dbReference type="PROSITE" id="PS50222">
    <property type="entry name" value="EF_HAND_2"/>
    <property type="match status" value="2"/>
</dbReference>
<accession>A0A8E3BI70</accession>